<protein>
    <submittedName>
        <fullName evidence="1">Uncharacterized protein</fullName>
    </submittedName>
</protein>
<accession>A0A919SDC9</accession>
<reference evidence="1" key="1">
    <citation type="submission" date="2021-03" db="EMBL/GenBank/DDBJ databases">
        <title>Whole genome shotgun sequence of Actinoplanes consettensis NBRC 14913.</title>
        <authorList>
            <person name="Komaki H."/>
            <person name="Tamura T."/>
        </authorList>
    </citation>
    <scope>NUCLEOTIDE SEQUENCE</scope>
    <source>
        <strain evidence="1">NBRC 14913</strain>
    </source>
</reference>
<dbReference type="AlphaFoldDB" id="A0A919SDC9"/>
<sequence>MPDNPPAPATSSSYTPVAIEAFRKAVDLVQEMIDKIRDELTKLINGVNSFMQSAVDKVNDSLFGNVVEFFTGDLEANLKTITTTTELARDKISEILTKASEAVAGAVPVASLFSHGFDINDKVTRPLSGMFGDMTGSGEIDFWRGPAKDTYEKRVLDQQDAVTNATAKLKKLVEYLGQAGAGNMAYMASLGERLGEIYGSIVTAVIDLGATAAGALTQAMALLAHFSEVIGTAATQIVGYATALGARITEVLDQILQLEAEKADLIGLTSDGMWPSPVSD</sequence>
<organism evidence="1 2">
    <name type="scientific">Winogradskya consettensis</name>
    <dbReference type="NCBI Taxonomy" id="113560"/>
    <lineage>
        <taxon>Bacteria</taxon>
        <taxon>Bacillati</taxon>
        <taxon>Actinomycetota</taxon>
        <taxon>Actinomycetes</taxon>
        <taxon>Micromonosporales</taxon>
        <taxon>Micromonosporaceae</taxon>
        <taxon>Winogradskya</taxon>
    </lineage>
</organism>
<keyword evidence="2" id="KW-1185">Reference proteome</keyword>
<dbReference type="Proteomes" id="UP000680865">
    <property type="component" value="Unassembled WGS sequence"/>
</dbReference>
<dbReference type="EMBL" id="BOQP01000007">
    <property type="protein sequence ID" value="GIM69741.1"/>
    <property type="molecule type" value="Genomic_DNA"/>
</dbReference>
<gene>
    <name evidence="1" type="ORF">Aco04nite_16740</name>
</gene>
<dbReference type="RefSeq" id="WP_212996605.1">
    <property type="nucleotide sequence ID" value="NZ_BAAATW010000005.1"/>
</dbReference>
<comment type="caution">
    <text evidence="1">The sequence shown here is derived from an EMBL/GenBank/DDBJ whole genome shotgun (WGS) entry which is preliminary data.</text>
</comment>
<name>A0A919SDC9_9ACTN</name>
<evidence type="ECO:0000313" key="2">
    <source>
        <dbReference type="Proteomes" id="UP000680865"/>
    </source>
</evidence>
<evidence type="ECO:0000313" key="1">
    <source>
        <dbReference type="EMBL" id="GIM69741.1"/>
    </source>
</evidence>
<proteinExistence type="predicted"/>